<dbReference type="AlphaFoldDB" id="A0A1H2M7S1"/>
<feature type="transmembrane region" description="Helical" evidence="2">
    <location>
        <begin position="72"/>
        <end position="89"/>
    </location>
</feature>
<organism evidence="3 4">
    <name type="scientific">Microlunatus sagamiharensis</name>
    <dbReference type="NCBI Taxonomy" id="546874"/>
    <lineage>
        <taxon>Bacteria</taxon>
        <taxon>Bacillati</taxon>
        <taxon>Actinomycetota</taxon>
        <taxon>Actinomycetes</taxon>
        <taxon>Propionibacteriales</taxon>
        <taxon>Propionibacteriaceae</taxon>
        <taxon>Microlunatus</taxon>
    </lineage>
</organism>
<evidence type="ECO:0000313" key="4">
    <source>
        <dbReference type="Proteomes" id="UP000198825"/>
    </source>
</evidence>
<feature type="region of interest" description="Disordered" evidence="1">
    <location>
        <begin position="151"/>
        <end position="226"/>
    </location>
</feature>
<keyword evidence="4" id="KW-1185">Reference proteome</keyword>
<dbReference type="InterPro" id="IPR019051">
    <property type="entry name" value="Trp_biosyn_TM_oprn/chp"/>
</dbReference>
<dbReference type="EMBL" id="LT629799">
    <property type="protein sequence ID" value="SDU89317.1"/>
    <property type="molecule type" value="Genomic_DNA"/>
</dbReference>
<protein>
    <submittedName>
        <fullName evidence="3">Trp region conserved hypothetical membrane protein</fullName>
    </submittedName>
</protein>
<dbReference type="RefSeq" id="WP_157719880.1">
    <property type="nucleotide sequence ID" value="NZ_LT629799.1"/>
</dbReference>
<name>A0A1H2M7S1_9ACTN</name>
<dbReference type="Proteomes" id="UP000198825">
    <property type="component" value="Chromosome I"/>
</dbReference>
<dbReference type="OrthoDB" id="3733680at2"/>
<reference evidence="4" key="1">
    <citation type="submission" date="2016-10" db="EMBL/GenBank/DDBJ databases">
        <authorList>
            <person name="Varghese N."/>
            <person name="Submissions S."/>
        </authorList>
    </citation>
    <scope>NUCLEOTIDE SEQUENCE [LARGE SCALE GENOMIC DNA]</scope>
    <source>
        <strain evidence="4">DSM 21743</strain>
    </source>
</reference>
<sequence length="226" mass="22899">MRARPLALAGLAVGAVLALVAGSRSWWRASGTGVDVGFSGTETTAGLAQALALVVLAGALLGLVLRARGRRVLGVLLALAGAGAVVVGLDRPRPASGTVESRVLEVSLADQFALVGTAWPFVYAAAGALVLAAALLMAVTAPRWPTRAARFERPGQEGQAGSTPSARSDDPATLWRSLDRGVDPTLDPTPDQGPAPSAQGGRADVHDAASGVTMNPRASARTDEPT</sequence>
<evidence type="ECO:0000256" key="2">
    <source>
        <dbReference type="SAM" id="Phobius"/>
    </source>
</evidence>
<keyword evidence="2" id="KW-0812">Transmembrane</keyword>
<evidence type="ECO:0000313" key="3">
    <source>
        <dbReference type="EMBL" id="SDU89317.1"/>
    </source>
</evidence>
<keyword evidence="2" id="KW-0472">Membrane</keyword>
<dbReference type="Pfam" id="PF09534">
    <property type="entry name" value="Trp_oprn_chp"/>
    <property type="match status" value="1"/>
</dbReference>
<feature type="transmembrane region" description="Helical" evidence="2">
    <location>
        <begin position="46"/>
        <end position="65"/>
    </location>
</feature>
<evidence type="ECO:0000256" key="1">
    <source>
        <dbReference type="SAM" id="MobiDB-lite"/>
    </source>
</evidence>
<proteinExistence type="predicted"/>
<dbReference type="STRING" id="546874.SAMN04488544_1558"/>
<gene>
    <name evidence="3" type="ORF">SAMN04488544_1558</name>
</gene>
<keyword evidence="2" id="KW-1133">Transmembrane helix</keyword>
<feature type="transmembrane region" description="Helical" evidence="2">
    <location>
        <begin position="121"/>
        <end position="141"/>
    </location>
</feature>
<accession>A0A1H2M7S1</accession>